<evidence type="ECO:0000256" key="4">
    <source>
        <dbReference type="PROSITE-ProRule" id="PRU00176"/>
    </source>
</evidence>
<dbReference type="InterPro" id="IPR052285">
    <property type="entry name" value="NEXT_complex_subunit"/>
</dbReference>
<dbReference type="InterPro" id="IPR000504">
    <property type="entry name" value="RRM_dom"/>
</dbReference>
<dbReference type="PANTHER" id="PTHR13798:SF11">
    <property type="entry name" value="RNA-BINDING PROTEIN 7-RELATED"/>
    <property type="match status" value="1"/>
</dbReference>
<dbReference type="Gene3D" id="3.30.70.330">
    <property type="match status" value="1"/>
</dbReference>
<dbReference type="PANTHER" id="PTHR13798">
    <property type="entry name" value="RNA BINDING MOTIF RBM PROTEIN -RELATED"/>
    <property type="match status" value="1"/>
</dbReference>
<evidence type="ECO:0000259" key="5">
    <source>
        <dbReference type="PROSITE" id="PS50102"/>
    </source>
</evidence>
<reference evidence="6" key="2">
    <citation type="submission" date="2015-11" db="EMBL/GenBank/DDBJ databases">
        <authorList>
            <person name="Zhang Y."/>
            <person name="Guo Z."/>
        </authorList>
    </citation>
    <scope>NUCLEOTIDE SEQUENCE</scope>
</reference>
<reference evidence="6" key="1">
    <citation type="journal article" date="2013" name="Nature">
        <title>The genomes of four tapeworm species reveal adaptations to parasitism.</title>
        <authorList>
            <person name="Tsai I.J."/>
            <person name="Zarowiecki M."/>
            <person name="Holroyd N."/>
            <person name="Garciarrubio A."/>
            <person name="Sanchez-Flores A."/>
            <person name="Brooks K.L."/>
            <person name="Tracey A."/>
            <person name="Bobes R.J."/>
            <person name="Fragoso G."/>
            <person name="Sciutto E."/>
            <person name="Aslett M."/>
            <person name="Beasley H."/>
            <person name="Bennett H.M."/>
            <person name="Cai J."/>
            <person name="Camicia F."/>
            <person name="Clark R."/>
            <person name="Cucher M."/>
            <person name="De Silva N."/>
            <person name="Day T.A."/>
            <person name="Deplazes P."/>
            <person name="Estrada K."/>
            <person name="Fernandez C."/>
            <person name="Holland P.W."/>
            <person name="Hou J."/>
            <person name="Hu S."/>
            <person name="Huckvale T."/>
            <person name="Hung S.S."/>
            <person name="Kamenetzky L."/>
            <person name="Keane J.A."/>
            <person name="Kiss F."/>
            <person name="Koziol U."/>
            <person name="Lambert O."/>
            <person name="Liu K."/>
            <person name="Luo X."/>
            <person name="Luo Y."/>
            <person name="Macchiaroli N."/>
            <person name="Nichol S."/>
            <person name="Paps J."/>
            <person name="Parkinson J."/>
            <person name="Pouchkina-Stantcheva N."/>
            <person name="Riddiford N."/>
            <person name="Rosenzvit M."/>
            <person name="Salinas G."/>
            <person name="Wasmuth J.D."/>
            <person name="Zamanian M."/>
            <person name="Zheng Y."/>
            <person name="Cai X."/>
            <person name="Soberon X."/>
            <person name="Olson P.D."/>
            <person name="Laclette J.P."/>
            <person name="Brehm K."/>
            <person name="Berriman M."/>
            <person name="Garciarrubio A."/>
            <person name="Bobes R.J."/>
            <person name="Fragoso G."/>
            <person name="Sanchez-Flores A."/>
            <person name="Estrada K."/>
            <person name="Cevallos M.A."/>
            <person name="Morett E."/>
            <person name="Gonzalez V."/>
            <person name="Portillo T."/>
            <person name="Ochoa-Leyva A."/>
            <person name="Jose M.V."/>
            <person name="Sciutto E."/>
            <person name="Landa A."/>
            <person name="Jimenez L."/>
            <person name="Valdes V."/>
            <person name="Carrero J.C."/>
            <person name="Larralde C."/>
            <person name="Morales-Montor J."/>
            <person name="Limon-Lason J."/>
            <person name="Soberon X."/>
            <person name="Laclette J.P."/>
        </authorList>
    </citation>
    <scope>NUCLEOTIDE SEQUENCE [LARGE SCALE GENOMIC DNA]</scope>
</reference>
<evidence type="ECO:0000313" key="7">
    <source>
        <dbReference type="Proteomes" id="UP000017246"/>
    </source>
</evidence>
<dbReference type="GO" id="GO:0003727">
    <property type="term" value="F:single-stranded RNA binding"/>
    <property type="evidence" value="ECO:0007669"/>
    <property type="project" value="TreeGrafter"/>
</dbReference>
<keyword evidence="3" id="KW-0539">Nucleus</keyword>
<keyword evidence="7" id="KW-1185">Reference proteome</keyword>
<dbReference type="Pfam" id="PF00076">
    <property type="entry name" value="RRM_1"/>
    <property type="match status" value="1"/>
</dbReference>
<dbReference type="EMBL" id="LN902844">
    <property type="protein sequence ID" value="CDI97493.1"/>
    <property type="molecule type" value="Genomic_DNA"/>
</dbReference>
<dbReference type="AlphaFoldDB" id="A0A087VZA2"/>
<accession>A0A087VZA2</accession>
<gene>
    <name evidence="6" type="ORF">EmuJ_000126930</name>
</gene>
<evidence type="ECO:0000256" key="2">
    <source>
        <dbReference type="ARBA" id="ARBA00022884"/>
    </source>
</evidence>
<keyword evidence="2 4" id="KW-0694">RNA-binding</keyword>
<dbReference type="InterPro" id="IPR035979">
    <property type="entry name" value="RBD_domain_sf"/>
</dbReference>
<dbReference type="OrthoDB" id="407442at2759"/>
<name>A0A087VZA2_ECHMU</name>
<sequence>MEVDRTLYVSNIPPKATEILVYELFLQAGPVENVSLKDGYGFVTYEDEESVLYACSLFEGIRLYNYELKIKPRQGSKYENYPIKSYPPYACLLSYTTNSPDEFREFSHRPEYRYPNYNADYAPKMQMTSTPTYSAPRLYTGCNFSCQTGYVPGPYSSPRDRSPLHRTHYKSGREFNEVSRNFRRSCYY</sequence>
<protein>
    <submittedName>
        <fullName evidence="6">Putative nucleotide binding protein</fullName>
    </submittedName>
</protein>
<dbReference type="Proteomes" id="UP000017246">
    <property type="component" value="Unassembled WGS sequence"/>
</dbReference>
<dbReference type="GO" id="GO:0000381">
    <property type="term" value="P:regulation of alternative mRNA splicing, via spliceosome"/>
    <property type="evidence" value="ECO:0007669"/>
    <property type="project" value="TreeGrafter"/>
</dbReference>
<dbReference type="InterPro" id="IPR012677">
    <property type="entry name" value="Nucleotide-bd_a/b_plait_sf"/>
</dbReference>
<dbReference type="PROSITE" id="PS50102">
    <property type="entry name" value="RRM"/>
    <property type="match status" value="1"/>
</dbReference>
<dbReference type="STRING" id="6211.A0A087VZA2"/>
<proteinExistence type="predicted"/>
<evidence type="ECO:0000313" key="6">
    <source>
        <dbReference type="EMBL" id="CDI97493.1"/>
    </source>
</evidence>
<dbReference type="SMART" id="SM00360">
    <property type="entry name" value="RRM"/>
    <property type="match status" value="1"/>
</dbReference>
<comment type="subcellular location">
    <subcellularLocation>
        <location evidence="1">Nucleus</location>
        <location evidence="1">Nucleoplasm</location>
    </subcellularLocation>
</comment>
<evidence type="ECO:0000256" key="3">
    <source>
        <dbReference type="ARBA" id="ARBA00023242"/>
    </source>
</evidence>
<feature type="domain" description="RRM" evidence="5">
    <location>
        <begin position="5"/>
        <end position="75"/>
    </location>
</feature>
<dbReference type="eggNOG" id="KOG4454">
    <property type="taxonomic scope" value="Eukaryota"/>
</dbReference>
<dbReference type="GO" id="GO:0005654">
    <property type="term" value="C:nucleoplasm"/>
    <property type="evidence" value="ECO:0007669"/>
    <property type="project" value="UniProtKB-SubCell"/>
</dbReference>
<dbReference type="SUPFAM" id="SSF54928">
    <property type="entry name" value="RNA-binding domain, RBD"/>
    <property type="match status" value="1"/>
</dbReference>
<evidence type="ECO:0000256" key="1">
    <source>
        <dbReference type="ARBA" id="ARBA00004642"/>
    </source>
</evidence>
<organism evidence="6 7">
    <name type="scientific">Echinococcus multilocularis</name>
    <name type="common">Fox tapeworm</name>
    <dbReference type="NCBI Taxonomy" id="6211"/>
    <lineage>
        <taxon>Eukaryota</taxon>
        <taxon>Metazoa</taxon>
        <taxon>Spiralia</taxon>
        <taxon>Lophotrochozoa</taxon>
        <taxon>Platyhelminthes</taxon>
        <taxon>Cestoda</taxon>
        <taxon>Eucestoda</taxon>
        <taxon>Cyclophyllidea</taxon>
        <taxon>Taeniidae</taxon>
        <taxon>Echinococcus</taxon>
    </lineage>
</organism>